<dbReference type="EMBL" id="CM035413">
    <property type="protein sequence ID" value="KAH7431356.1"/>
    <property type="molecule type" value="Genomic_DNA"/>
</dbReference>
<dbReference type="SUPFAM" id="SSF48690">
    <property type="entry name" value="Epsilon subunit of mitochondrial F1F0-ATP synthase"/>
    <property type="match status" value="1"/>
</dbReference>
<dbReference type="CDD" id="cd12153">
    <property type="entry name" value="F1-ATPase_epsilon"/>
    <property type="match status" value="1"/>
</dbReference>
<evidence type="ECO:0008006" key="4">
    <source>
        <dbReference type="Google" id="ProtNLM"/>
    </source>
</evidence>
<organism evidence="2 3">
    <name type="scientific">Ceratopteris richardii</name>
    <name type="common">Triangle waterfern</name>
    <dbReference type="NCBI Taxonomy" id="49495"/>
    <lineage>
        <taxon>Eukaryota</taxon>
        <taxon>Viridiplantae</taxon>
        <taxon>Streptophyta</taxon>
        <taxon>Embryophyta</taxon>
        <taxon>Tracheophyta</taxon>
        <taxon>Polypodiopsida</taxon>
        <taxon>Polypodiidae</taxon>
        <taxon>Polypodiales</taxon>
        <taxon>Pteridineae</taxon>
        <taxon>Pteridaceae</taxon>
        <taxon>Parkerioideae</taxon>
        <taxon>Ceratopteris</taxon>
    </lineage>
</organism>
<comment type="similarity">
    <text evidence="1">Belongs to the eukaryotic ATPase epsilon family.</text>
</comment>
<dbReference type="GO" id="GO:0046933">
    <property type="term" value="F:proton-transporting ATP synthase activity, rotational mechanism"/>
    <property type="evidence" value="ECO:0007669"/>
    <property type="project" value="InterPro"/>
</dbReference>
<dbReference type="GO" id="GO:0005743">
    <property type="term" value="C:mitochondrial inner membrane"/>
    <property type="evidence" value="ECO:0007669"/>
    <property type="project" value="InterPro"/>
</dbReference>
<accession>A0A8T2UBS0</accession>
<proteinExistence type="inferred from homology"/>
<name>A0A8T2UBS0_CERRI</name>
<dbReference type="PANTHER" id="PTHR12448:SF0">
    <property type="entry name" value="ATP SYNTHASE SUBUNIT EPSILON, MITOCHONDRIAL"/>
    <property type="match status" value="1"/>
</dbReference>
<dbReference type="Proteomes" id="UP000825935">
    <property type="component" value="Chromosome 8"/>
</dbReference>
<comment type="caution">
    <text evidence="2">The sequence shown here is derived from an EMBL/GenBank/DDBJ whole genome shotgun (WGS) entry which is preliminary data.</text>
</comment>
<evidence type="ECO:0000313" key="2">
    <source>
        <dbReference type="EMBL" id="KAH7431356.1"/>
    </source>
</evidence>
<dbReference type="OrthoDB" id="269124at2759"/>
<dbReference type="InterPro" id="IPR006721">
    <property type="entry name" value="ATP_synth_F1_esu_mt"/>
</dbReference>
<dbReference type="Gene3D" id="1.10.1620.20">
    <property type="entry name" value="ATP synthase, F1 complex, epsilon subunit superfamily, mitochondrial"/>
    <property type="match status" value="1"/>
</dbReference>
<dbReference type="PANTHER" id="PTHR12448">
    <property type="entry name" value="ATP SYNTHASE EPSILON CHAIN, MITOCHONDRIAL"/>
    <property type="match status" value="1"/>
</dbReference>
<dbReference type="Pfam" id="PF04627">
    <property type="entry name" value="ATP-synt_Eps"/>
    <property type="match status" value="1"/>
</dbReference>
<gene>
    <name evidence="2" type="ORF">KP509_08G044400</name>
</gene>
<dbReference type="GO" id="GO:0045259">
    <property type="term" value="C:proton-transporting ATP synthase complex"/>
    <property type="evidence" value="ECO:0007669"/>
    <property type="project" value="InterPro"/>
</dbReference>
<dbReference type="GO" id="GO:0042776">
    <property type="term" value="P:proton motive force-driven mitochondrial ATP synthesis"/>
    <property type="evidence" value="ECO:0007669"/>
    <property type="project" value="TreeGrafter"/>
</dbReference>
<dbReference type="AlphaFoldDB" id="A0A8T2UBS0"/>
<evidence type="ECO:0000313" key="3">
    <source>
        <dbReference type="Proteomes" id="UP000825935"/>
    </source>
</evidence>
<sequence length="132" mass="14317">MSSSPSDLLSGCFPSPIRICLSLYFLQAVDFPTEPERISRLKVNVGTVATMSAAVINQVSGPFWRAAGMTYVAYVNTCSSLVRKCLKEPHKSEAATREQVYYKIATWENGAPAKSDVREILTTAPATGTPAK</sequence>
<protein>
    <recommendedName>
        <fullName evidence="4">ATP synthase subunit epsilon, mitochondrial</fullName>
    </recommendedName>
</protein>
<dbReference type="InterPro" id="IPR036742">
    <property type="entry name" value="ATP_synth_F1_esu_sf_mt"/>
</dbReference>
<keyword evidence="3" id="KW-1185">Reference proteome</keyword>
<reference evidence="2" key="1">
    <citation type="submission" date="2021-08" db="EMBL/GenBank/DDBJ databases">
        <title>WGS assembly of Ceratopteris richardii.</title>
        <authorList>
            <person name="Marchant D.B."/>
            <person name="Chen G."/>
            <person name="Jenkins J."/>
            <person name="Shu S."/>
            <person name="Leebens-Mack J."/>
            <person name="Grimwood J."/>
            <person name="Schmutz J."/>
            <person name="Soltis P."/>
            <person name="Soltis D."/>
            <person name="Chen Z.-H."/>
        </authorList>
    </citation>
    <scope>NUCLEOTIDE SEQUENCE</scope>
    <source>
        <strain evidence="2">Whitten #5841</strain>
        <tissue evidence="2">Leaf</tissue>
    </source>
</reference>
<evidence type="ECO:0000256" key="1">
    <source>
        <dbReference type="ARBA" id="ARBA00009502"/>
    </source>
</evidence>